<dbReference type="Pfam" id="PF05942">
    <property type="entry name" value="PaREP1"/>
    <property type="match status" value="1"/>
</dbReference>
<dbReference type="KEGG" id="pas:Pars_1182"/>
<protein>
    <submittedName>
        <fullName evidence="1">PaREP1 domain containing protein</fullName>
    </submittedName>
</protein>
<dbReference type="EMBL" id="CP000660">
    <property type="protein sequence ID" value="ABP50753.1"/>
    <property type="molecule type" value="Genomic_DNA"/>
</dbReference>
<evidence type="ECO:0000313" key="1">
    <source>
        <dbReference type="EMBL" id="ABP50753.1"/>
    </source>
</evidence>
<dbReference type="HOGENOM" id="CLU_115256_4_0_2"/>
<dbReference type="Proteomes" id="UP000001567">
    <property type="component" value="Chromosome"/>
</dbReference>
<dbReference type="PANTHER" id="PTHR34237:SF1">
    <property type="entry name" value="PAREP8"/>
    <property type="match status" value="1"/>
</dbReference>
<proteinExistence type="predicted"/>
<organism evidence="1 2">
    <name type="scientific">Pyrobaculum arsenaticum (strain DSM 13514 / JCM 11321 / PZ6)</name>
    <dbReference type="NCBI Taxonomy" id="340102"/>
    <lineage>
        <taxon>Archaea</taxon>
        <taxon>Thermoproteota</taxon>
        <taxon>Thermoprotei</taxon>
        <taxon>Thermoproteales</taxon>
        <taxon>Thermoproteaceae</taxon>
        <taxon>Pyrobaculum</taxon>
    </lineage>
</organism>
<sequence length="124" mass="14360">MLQGDVEAFLLELLAAKLDPQERAEVYLKLHERCLQEAESLCEGLAQAGERYWGAVAALLYAVAEKRGMPHYSHRDYALIIGRLYKESKAREIVVGFSLAERLSVNFYHDFIERDEFDLLERPW</sequence>
<dbReference type="Gene3D" id="1.20.120.330">
    <property type="entry name" value="Nucleotidyltransferases domain 2"/>
    <property type="match status" value="1"/>
</dbReference>
<evidence type="ECO:0000313" key="2">
    <source>
        <dbReference type="Proteomes" id="UP000001567"/>
    </source>
</evidence>
<gene>
    <name evidence="1" type="ordered locus">Pars_1182</name>
</gene>
<dbReference type="InterPro" id="IPR010268">
    <property type="entry name" value="PaREP1"/>
</dbReference>
<dbReference type="AlphaFoldDB" id="A4WK36"/>
<dbReference type="PhylomeDB" id="A4WK36"/>
<dbReference type="PANTHER" id="PTHR34237">
    <property type="entry name" value="PAREP8-RELATED"/>
    <property type="match status" value="1"/>
</dbReference>
<accession>A4WK36</accession>
<reference evidence="1 2" key="1">
    <citation type="submission" date="2007-04" db="EMBL/GenBank/DDBJ databases">
        <title>Complete sequence of Pyrobaculum arsenaticum DSM 13514.</title>
        <authorList>
            <consortium name="US DOE Joint Genome Institute"/>
            <person name="Copeland A."/>
            <person name="Lucas S."/>
            <person name="Lapidus A."/>
            <person name="Barry K."/>
            <person name="Glavina del Rio T."/>
            <person name="Dalin E."/>
            <person name="Tice H."/>
            <person name="Pitluck S."/>
            <person name="Chain P."/>
            <person name="Malfatti S."/>
            <person name="Shin M."/>
            <person name="Vergez L."/>
            <person name="Schmutz J."/>
            <person name="Larimer F."/>
            <person name="Land M."/>
            <person name="Hauser L."/>
            <person name="Kyrpides N."/>
            <person name="Mikhailova N."/>
            <person name="Cozen A.E."/>
            <person name="Fitz-Gibbon S.T."/>
            <person name="House C.H."/>
            <person name="Saltikov C."/>
            <person name="Lowe T.M."/>
            <person name="Richardson P."/>
        </authorList>
    </citation>
    <scope>NUCLEOTIDE SEQUENCE [LARGE SCALE GENOMIC DNA]</scope>
    <source>
        <strain evidence="2">ATCC 700994 / DSM 13514 / JCM 11321 / PZ6</strain>
    </source>
</reference>
<name>A4WK36_PYRAR</name>